<proteinExistence type="predicted"/>
<feature type="compositionally biased region" description="Acidic residues" evidence="1">
    <location>
        <begin position="488"/>
        <end position="499"/>
    </location>
</feature>
<evidence type="ECO:0000256" key="1">
    <source>
        <dbReference type="SAM" id="MobiDB-lite"/>
    </source>
</evidence>
<feature type="compositionally biased region" description="Polar residues" evidence="1">
    <location>
        <begin position="302"/>
        <end position="322"/>
    </location>
</feature>
<feature type="compositionally biased region" description="Basic and acidic residues" evidence="1">
    <location>
        <begin position="554"/>
        <end position="564"/>
    </location>
</feature>
<protein>
    <recommendedName>
        <fullName evidence="2">BAG domain-containing protein</fullName>
    </recommendedName>
</protein>
<feature type="compositionally biased region" description="Low complexity" evidence="1">
    <location>
        <begin position="236"/>
        <end position="245"/>
    </location>
</feature>
<feature type="compositionally biased region" description="Low complexity" evidence="1">
    <location>
        <begin position="332"/>
        <end position="353"/>
    </location>
</feature>
<accession>A0A9P6N3A1</accession>
<feature type="region of interest" description="Disordered" evidence="1">
    <location>
        <begin position="214"/>
        <end position="280"/>
    </location>
</feature>
<dbReference type="InterPro" id="IPR036533">
    <property type="entry name" value="BAG_dom_sf"/>
</dbReference>
<feature type="domain" description="BAG" evidence="2">
    <location>
        <begin position="391"/>
        <end position="455"/>
    </location>
</feature>
<keyword evidence="4" id="KW-1185">Reference proteome</keyword>
<feature type="region of interest" description="Disordered" evidence="1">
    <location>
        <begin position="460"/>
        <end position="585"/>
    </location>
</feature>
<feature type="compositionally biased region" description="Acidic residues" evidence="1">
    <location>
        <begin position="567"/>
        <end position="579"/>
    </location>
</feature>
<dbReference type="Proteomes" id="UP000703661">
    <property type="component" value="Unassembled WGS sequence"/>
</dbReference>
<dbReference type="Pfam" id="PF02179">
    <property type="entry name" value="BAG"/>
    <property type="match status" value="1"/>
</dbReference>
<evidence type="ECO:0000313" key="3">
    <source>
        <dbReference type="EMBL" id="KAG0023622.1"/>
    </source>
</evidence>
<sequence length="601" mass="68026">MYSFYPSAAYSSRRQQRPVFTSYAPSIQTPLFYPVTQPDFPLDDSFDEEELLLRAALERKQRQRLALQRRQQQQQFEQQLLIEQQRRIEQQRYEALLKKERARQLAIAQAQAQYEAEQEAAIRYRRAQLIKEKHQRQQSSVLEAFVLQGIRQAQQEEEVSHIHVRIQAQARAKSQAISEAKKQAAALTTATNDDSDEDSDRDLNSLETLLGALFFPHQKRSQPQEENYPCKRRHQQQLPQQQQAQEQEKVDKKPVEQEAKAKQEQQQQQQEKQKQASDPLEEVYAALPAVLAFVEAVFGGENETSSQGCSRKNNASGSSDCRSNGHCKRDTTAATAAKSASANPSSSESSPELKAADILRQRQRQQEERTQVLQQKHSELNLIESALDSFSRDLTEALEGATSEENKKVVLSAEDSVSKAMFRIDSVQSDGDLSVRQRRKELIKKSQDMLDLVDKFKSLESNTGKKVDRNTDLEVSASDESSEKDSEVVDQEVEVEPADAVDSLPEAQSFAQDQDKDDEDEDVEPYNVSVTTSSPTVTVQDDSEHLPSEPTSVEAKEAEAKQTETETVADDEREEEVASEEPKSIEVAESAHDDYEIVSEF</sequence>
<feature type="compositionally biased region" description="Basic and acidic residues" evidence="1">
    <location>
        <begin position="460"/>
        <end position="472"/>
    </location>
</feature>
<comment type="caution">
    <text evidence="3">The sequence shown here is derived from an EMBL/GenBank/DDBJ whole genome shotgun (WGS) entry which is preliminary data.</text>
</comment>
<feature type="compositionally biased region" description="Basic and acidic residues" evidence="1">
    <location>
        <begin position="246"/>
        <end position="263"/>
    </location>
</feature>
<dbReference type="SUPFAM" id="SSF63491">
    <property type="entry name" value="BAG domain"/>
    <property type="match status" value="1"/>
</dbReference>
<feature type="compositionally biased region" description="Acidic residues" evidence="1">
    <location>
        <begin position="515"/>
        <end position="524"/>
    </location>
</feature>
<evidence type="ECO:0000313" key="4">
    <source>
        <dbReference type="Proteomes" id="UP000703661"/>
    </source>
</evidence>
<feature type="region of interest" description="Disordered" evidence="1">
    <location>
        <begin position="302"/>
        <end position="377"/>
    </location>
</feature>
<gene>
    <name evidence="3" type="ORF">BGZ80_008794</name>
</gene>
<feature type="compositionally biased region" description="Basic and acidic residues" evidence="1">
    <location>
        <begin position="354"/>
        <end position="370"/>
    </location>
</feature>
<name>A0A9P6N3A1_9FUNG</name>
<reference evidence="3" key="1">
    <citation type="journal article" date="2020" name="Fungal Divers.">
        <title>Resolving the Mortierellaceae phylogeny through synthesis of multi-gene phylogenetics and phylogenomics.</title>
        <authorList>
            <person name="Vandepol N."/>
            <person name="Liber J."/>
            <person name="Desiro A."/>
            <person name="Na H."/>
            <person name="Kennedy M."/>
            <person name="Barry K."/>
            <person name="Grigoriev I.V."/>
            <person name="Miller A.N."/>
            <person name="O'Donnell K."/>
            <person name="Stajich J.E."/>
            <person name="Bonito G."/>
        </authorList>
    </citation>
    <scope>NUCLEOTIDE SEQUENCE</scope>
    <source>
        <strain evidence="3">NRRL 2769</strain>
    </source>
</reference>
<evidence type="ECO:0000259" key="2">
    <source>
        <dbReference type="Pfam" id="PF02179"/>
    </source>
</evidence>
<dbReference type="AlphaFoldDB" id="A0A9P6N3A1"/>
<dbReference type="EMBL" id="JAAAID010000049">
    <property type="protein sequence ID" value="KAG0023622.1"/>
    <property type="molecule type" value="Genomic_DNA"/>
</dbReference>
<dbReference type="Gene3D" id="1.20.58.120">
    <property type="entry name" value="BAG domain"/>
    <property type="match status" value="1"/>
</dbReference>
<organism evidence="3 4">
    <name type="scientific">Entomortierella chlamydospora</name>
    <dbReference type="NCBI Taxonomy" id="101097"/>
    <lineage>
        <taxon>Eukaryota</taxon>
        <taxon>Fungi</taxon>
        <taxon>Fungi incertae sedis</taxon>
        <taxon>Mucoromycota</taxon>
        <taxon>Mortierellomycotina</taxon>
        <taxon>Mortierellomycetes</taxon>
        <taxon>Mortierellales</taxon>
        <taxon>Mortierellaceae</taxon>
        <taxon>Entomortierella</taxon>
    </lineage>
</organism>
<dbReference type="InterPro" id="IPR003103">
    <property type="entry name" value="BAG_domain"/>
</dbReference>
<dbReference type="GO" id="GO:0051087">
    <property type="term" value="F:protein-folding chaperone binding"/>
    <property type="evidence" value="ECO:0007669"/>
    <property type="project" value="InterPro"/>
</dbReference>
<feature type="compositionally biased region" description="Low complexity" evidence="1">
    <location>
        <begin position="528"/>
        <end position="539"/>
    </location>
</feature>